<organism evidence="1 2">
    <name type="scientific">Agromyces aurantiacus</name>
    <dbReference type="NCBI Taxonomy" id="165814"/>
    <lineage>
        <taxon>Bacteria</taxon>
        <taxon>Bacillati</taxon>
        <taxon>Actinomycetota</taxon>
        <taxon>Actinomycetes</taxon>
        <taxon>Micrococcales</taxon>
        <taxon>Microbacteriaceae</taxon>
        <taxon>Agromyces</taxon>
    </lineage>
</organism>
<keyword evidence="2" id="KW-1185">Reference proteome</keyword>
<comment type="caution">
    <text evidence="1">The sequence shown here is derived from an EMBL/GenBank/DDBJ whole genome shotgun (WGS) entry which is preliminary data.</text>
</comment>
<protein>
    <submittedName>
        <fullName evidence="1">Clp protease N-terminal domain-containing protein</fullName>
    </submittedName>
</protein>
<proteinExistence type="predicted"/>
<dbReference type="EMBL" id="JBHSJC010000001">
    <property type="protein sequence ID" value="MFC4827174.1"/>
    <property type="molecule type" value="Genomic_DNA"/>
</dbReference>
<keyword evidence="1" id="KW-0645">Protease</keyword>
<dbReference type="Proteomes" id="UP001595960">
    <property type="component" value="Unassembled WGS sequence"/>
</dbReference>
<dbReference type="RefSeq" id="WP_204395280.1">
    <property type="nucleotide sequence ID" value="NZ_JAFBBW010000001.1"/>
</dbReference>
<dbReference type="InterPro" id="IPR036628">
    <property type="entry name" value="Clp_N_dom_sf"/>
</dbReference>
<dbReference type="GO" id="GO:0006508">
    <property type="term" value="P:proteolysis"/>
    <property type="evidence" value="ECO:0007669"/>
    <property type="project" value="UniProtKB-KW"/>
</dbReference>
<keyword evidence="1" id="KW-0808">Transferase</keyword>
<gene>
    <name evidence="1" type="ORF">ACFPER_00100</name>
</gene>
<dbReference type="GO" id="GO:0016746">
    <property type="term" value="F:acyltransferase activity"/>
    <property type="evidence" value="ECO:0007669"/>
    <property type="project" value="UniProtKB-KW"/>
</dbReference>
<accession>A0ABV9R0X1</accession>
<dbReference type="Gene3D" id="1.10.1780.10">
    <property type="entry name" value="Clp, N-terminal domain"/>
    <property type="match status" value="1"/>
</dbReference>
<sequence>MFERFARAARAAVTSAVEEAGRRGDRRVSTDLLLIGVLHDPGIAREVGAGADDARRAASQLDRDALAAVGVEADAFGPLGRAAGAPRLPFTPGAKAVLRRTLALASADHARRIEPTHLLHALLERRAPDPAAELLAALRAEPGAPDRGR</sequence>
<reference evidence="2" key="1">
    <citation type="journal article" date="2019" name="Int. J. Syst. Evol. Microbiol.">
        <title>The Global Catalogue of Microorganisms (GCM) 10K type strain sequencing project: providing services to taxonomists for standard genome sequencing and annotation.</title>
        <authorList>
            <consortium name="The Broad Institute Genomics Platform"/>
            <consortium name="The Broad Institute Genome Sequencing Center for Infectious Disease"/>
            <person name="Wu L."/>
            <person name="Ma J."/>
        </authorList>
    </citation>
    <scope>NUCLEOTIDE SEQUENCE [LARGE SCALE GENOMIC DNA]</scope>
    <source>
        <strain evidence="2">CGMCC 1.12192</strain>
    </source>
</reference>
<keyword evidence="1" id="KW-0012">Acyltransferase</keyword>
<name>A0ABV9R0X1_9MICO</name>
<evidence type="ECO:0000313" key="1">
    <source>
        <dbReference type="EMBL" id="MFC4827174.1"/>
    </source>
</evidence>
<keyword evidence="1" id="KW-0378">Hydrolase</keyword>
<evidence type="ECO:0000313" key="2">
    <source>
        <dbReference type="Proteomes" id="UP001595960"/>
    </source>
</evidence>
<dbReference type="GO" id="GO:0008233">
    <property type="term" value="F:peptidase activity"/>
    <property type="evidence" value="ECO:0007669"/>
    <property type="project" value="UniProtKB-KW"/>
</dbReference>